<dbReference type="InterPro" id="IPR018704">
    <property type="entry name" value="SecYEG/CpoB_TPR"/>
</dbReference>
<proteinExistence type="inferred from homology"/>
<evidence type="ECO:0000313" key="10">
    <source>
        <dbReference type="EMBL" id="MBT2987828.1"/>
    </source>
</evidence>
<keyword evidence="2" id="KW-1003">Cell membrane</keyword>
<evidence type="ECO:0000256" key="1">
    <source>
        <dbReference type="ARBA" id="ARBA00004401"/>
    </source>
</evidence>
<comment type="similarity">
    <text evidence="7">Belongs to the YfgM family.</text>
</comment>
<keyword evidence="4" id="KW-1133">Transmembrane helix</keyword>
<dbReference type="Gene3D" id="1.25.40.10">
    <property type="entry name" value="Tetratricopeptide repeat domain"/>
    <property type="match status" value="1"/>
</dbReference>
<keyword evidence="6" id="KW-0143">Chaperone</keyword>
<keyword evidence="5" id="KW-0472">Membrane</keyword>
<gene>
    <name evidence="10" type="ORF">KME65_02595</name>
</gene>
<dbReference type="Proteomes" id="UP000770889">
    <property type="component" value="Unassembled WGS sequence"/>
</dbReference>
<accession>A0A944QRJ2</accession>
<evidence type="ECO:0000256" key="5">
    <source>
        <dbReference type="ARBA" id="ARBA00023136"/>
    </source>
</evidence>
<evidence type="ECO:0000256" key="3">
    <source>
        <dbReference type="ARBA" id="ARBA00022692"/>
    </source>
</evidence>
<sequence length="208" mass="22195">MSEYQTEEEQVEAIKRWWKENGTSVIAGLVIGLGGVFGWQAWGNYKDRIGAEAALAFNQLVAAVDRGDGASAAKQAELMRDNYDNSSYGVFAAMAEARVKLEAGDAATAISRLEWAVQRADNPALKQLVQLNLARIKLNEGDLDGAEELVGSEAGGFAGEFAVIRGDIALARGDKAAAAAAYTQAMTLEVSNRNLLQMKLDDLAANTP</sequence>
<organism evidence="10 11">
    <name type="scientific">Candidatus Thiodiazotropha taylori</name>
    <dbReference type="NCBI Taxonomy" id="2792791"/>
    <lineage>
        <taxon>Bacteria</taxon>
        <taxon>Pseudomonadati</taxon>
        <taxon>Pseudomonadota</taxon>
        <taxon>Gammaproteobacteria</taxon>
        <taxon>Chromatiales</taxon>
        <taxon>Sedimenticolaceae</taxon>
        <taxon>Candidatus Thiodiazotropha</taxon>
    </lineage>
</organism>
<dbReference type="GO" id="GO:0005886">
    <property type="term" value="C:plasma membrane"/>
    <property type="evidence" value="ECO:0007669"/>
    <property type="project" value="UniProtKB-SubCell"/>
</dbReference>
<evidence type="ECO:0000256" key="2">
    <source>
        <dbReference type="ARBA" id="ARBA00022475"/>
    </source>
</evidence>
<comment type="subcellular location">
    <subcellularLocation>
        <location evidence="1">Cell membrane</location>
        <topology evidence="1">Single-pass type II membrane protein</topology>
    </subcellularLocation>
</comment>
<dbReference type="EMBL" id="JAHHGM010000002">
    <property type="protein sequence ID" value="MBT2987828.1"/>
    <property type="molecule type" value="Genomic_DNA"/>
</dbReference>
<dbReference type="Pfam" id="PF09976">
    <property type="entry name" value="TPR_21"/>
    <property type="match status" value="1"/>
</dbReference>
<dbReference type="PANTHER" id="PTHR38035">
    <property type="entry name" value="UPF0070 PROTEIN YFGM"/>
    <property type="match status" value="1"/>
</dbReference>
<comment type="caution">
    <text evidence="10">The sequence shown here is derived from an EMBL/GenBank/DDBJ whole genome shotgun (WGS) entry which is preliminary data.</text>
</comment>
<evidence type="ECO:0000256" key="6">
    <source>
        <dbReference type="ARBA" id="ARBA00023186"/>
    </source>
</evidence>
<reference evidence="10 11" key="1">
    <citation type="submission" date="2021-05" db="EMBL/GenBank/DDBJ databases">
        <title>Genetic and Functional Diversity in Clade A Lucinid endosymbionts from the Bahamas.</title>
        <authorList>
            <person name="Giani N.M."/>
            <person name="Engel A.S."/>
            <person name="Campbell B.J."/>
        </authorList>
    </citation>
    <scope>NUCLEOTIDE SEQUENCE [LARGE SCALE GENOMIC DNA]</scope>
    <source>
        <strain evidence="10">LUC16012Gg_MoonRockCtena</strain>
    </source>
</reference>
<evidence type="ECO:0000313" key="11">
    <source>
        <dbReference type="Proteomes" id="UP000770889"/>
    </source>
</evidence>
<dbReference type="PIRSF" id="PIRSF006170">
    <property type="entry name" value="YfgM"/>
    <property type="match status" value="1"/>
</dbReference>
<evidence type="ECO:0000256" key="8">
    <source>
        <dbReference type="ARBA" id="ARBA00024235"/>
    </source>
</evidence>
<feature type="domain" description="Ancillary SecYEG translocon subunit/Cell division coordinator CpoB TPR" evidence="9">
    <location>
        <begin position="15"/>
        <end position="204"/>
    </location>
</feature>
<evidence type="ECO:0000259" key="9">
    <source>
        <dbReference type="Pfam" id="PF09976"/>
    </source>
</evidence>
<name>A0A944QRJ2_9GAMM</name>
<dbReference type="PANTHER" id="PTHR38035:SF1">
    <property type="entry name" value="ANCILLARY SECYEG TRANSLOCON SUBUNIT"/>
    <property type="match status" value="1"/>
</dbReference>
<protein>
    <recommendedName>
        <fullName evidence="8">Ancillary SecYEG translocon subunit</fullName>
    </recommendedName>
</protein>
<dbReference type="InterPro" id="IPR026039">
    <property type="entry name" value="YfgM"/>
</dbReference>
<dbReference type="InterPro" id="IPR011990">
    <property type="entry name" value="TPR-like_helical_dom_sf"/>
</dbReference>
<dbReference type="GO" id="GO:0044877">
    <property type="term" value="F:protein-containing complex binding"/>
    <property type="evidence" value="ECO:0007669"/>
    <property type="project" value="InterPro"/>
</dbReference>
<keyword evidence="3" id="KW-0812">Transmembrane</keyword>
<evidence type="ECO:0000256" key="7">
    <source>
        <dbReference type="ARBA" id="ARBA00024197"/>
    </source>
</evidence>
<evidence type="ECO:0000256" key="4">
    <source>
        <dbReference type="ARBA" id="ARBA00022989"/>
    </source>
</evidence>
<dbReference type="AlphaFoldDB" id="A0A944QRJ2"/>